<dbReference type="Gene3D" id="3.40.50.1820">
    <property type="entry name" value="alpha/beta hydrolase"/>
    <property type="match status" value="1"/>
</dbReference>
<organism evidence="1">
    <name type="scientific">marine metagenome</name>
    <dbReference type="NCBI Taxonomy" id="408172"/>
    <lineage>
        <taxon>unclassified sequences</taxon>
        <taxon>metagenomes</taxon>
        <taxon>ecological metagenomes</taxon>
    </lineage>
</organism>
<accession>A0A383BL73</accession>
<proteinExistence type="predicted"/>
<evidence type="ECO:0000313" key="1">
    <source>
        <dbReference type="EMBL" id="SVE20652.1"/>
    </source>
</evidence>
<name>A0A383BL73_9ZZZZ</name>
<gene>
    <name evidence="1" type="ORF">METZ01_LOCUS473506</name>
</gene>
<dbReference type="SUPFAM" id="SSF53474">
    <property type="entry name" value="alpha/beta-Hydrolases"/>
    <property type="match status" value="1"/>
</dbReference>
<evidence type="ECO:0008006" key="2">
    <source>
        <dbReference type="Google" id="ProtNLM"/>
    </source>
</evidence>
<dbReference type="EMBL" id="UINC01201352">
    <property type="protein sequence ID" value="SVE20652.1"/>
    <property type="molecule type" value="Genomic_DNA"/>
</dbReference>
<dbReference type="InterPro" id="IPR029058">
    <property type="entry name" value="AB_hydrolase_fold"/>
</dbReference>
<protein>
    <recommendedName>
        <fullName evidence="2">Peptidase S9 prolyl oligopeptidase catalytic domain-containing protein</fullName>
    </recommendedName>
</protein>
<sequence>MTVSMYQRLERAGIPADLHLYAGQDHSFDADPRFSQAIVEAIDLFISRFVSIKD</sequence>
<reference evidence="1" key="1">
    <citation type="submission" date="2018-05" db="EMBL/GenBank/DDBJ databases">
        <authorList>
            <person name="Lanie J.A."/>
            <person name="Ng W.-L."/>
            <person name="Kazmierczak K.M."/>
            <person name="Andrzejewski T.M."/>
            <person name="Davidsen T.M."/>
            <person name="Wayne K.J."/>
            <person name="Tettelin H."/>
            <person name="Glass J.I."/>
            <person name="Rusch D."/>
            <person name="Podicherti R."/>
            <person name="Tsui H.-C.T."/>
            <person name="Winkler M.E."/>
        </authorList>
    </citation>
    <scope>NUCLEOTIDE SEQUENCE</scope>
</reference>
<dbReference type="AlphaFoldDB" id="A0A383BL73"/>